<keyword evidence="2" id="KW-1185">Reference proteome</keyword>
<sequence length="108" mass="11222">MTTAIGPGRLGIAVLAVLAMCAAGCGDEPKKVVNKGGDTPCNEFVAQDPDKQRITTEKFLEQEREGDGTPDANTVDAAIAAIELMCAAQANPDTPIRKADLTGILVPK</sequence>
<proteinExistence type="predicted"/>
<name>A0ABS0D3D0_9NOCA</name>
<organism evidence="1 2">
    <name type="scientific">Nocardia amamiensis</name>
    <dbReference type="NCBI Taxonomy" id="404578"/>
    <lineage>
        <taxon>Bacteria</taxon>
        <taxon>Bacillati</taxon>
        <taxon>Actinomycetota</taxon>
        <taxon>Actinomycetes</taxon>
        <taxon>Mycobacteriales</taxon>
        <taxon>Nocardiaceae</taxon>
        <taxon>Nocardia</taxon>
    </lineage>
</organism>
<protein>
    <recommendedName>
        <fullName evidence="3">Acid stress chaperone HdeA</fullName>
    </recommendedName>
</protein>
<gene>
    <name evidence="1" type="ORF">IU459_29600</name>
</gene>
<dbReference type="Proteomes" id="UP000702209">
    <property type="component" value="Unassembled WGS sequence"/>
</dbReference>
<accession>A0ABS0D3D0</accession>
<reference evidence="1 2" key="1">
    <citation type="submission" date="2020-10" db="EMBL/GenBank/DDBJ databases">
        <title>Identification of Nocardia species via Next-generation sequencing and recognition of intraspecies genetic diversity.</title>
        <authorList>
            <person name="Li P."/>
            <person name="Li P."/>
            <person name="Lu B."/>
        </authorList>
    </citation>
    <scope>NUCLEOTIDE SEQUENCE [LARGE SCALE GENOMIC DNA]</scope>
    <source>
        <strain evidence="1 2">BJ06-0157</strain>
    </source>
</reference>
<comment type="caution">
    <text evidence="1">The sequence shown here is derived from an EMBL/GenBank/DDBJ whole genome shotgun (WGS) entry which is preliminary data.</text>
</comment>
<dbReference type="EMBL" id="JADLQX010000030">
    <property type="protein sequence ID" value="MBF6301664.1"/>
    <property type="molecule type" value="Genomic_DNA"/>
</dbReference>
<evidence type="ECO:0008006" key="3">
    <source>
        <dbReference type="Google" id="ProtNLM"/>
    </source>
</evidence>
<evidence type="ECO:0000313" key="2">
    <source>
        <dbReference type="Proteomes" id="UP000702209"/>
    </source>
</evidence>
<dbReference type="RefSeq" id="WP_195132883.1">
    <property type="nucleotide sequence ID" value="NZ_JADLQX010000030.1"/>
</dbReference>
<evidence type="ECO:0000313" key="1">
    <source>
        <dbReference type="EMBL" id="MBF6301664.1"/>
    </source>
</evidence>